<sequence>MREWWNKKKSKTRKNKKGNNHYTFFDFILDALFWLPELLFLPFRIVFWLLRGLGRLIWDLF</sequence>
<organism evidence="2 3">
    <name type="scientific">Ureibacillus manganicus DSM 26584</name>
    <dbReference type="NCBI Taxonomy" id="1384049"/>
    <lineage>
        <taxon>Bacteria</taxon>
        <taxon>Bacillati</taxon>
        <taxon>Bacillota</taxon>
        <taxon>Bacilli</taxon>
        <taxon>Bacillales</taxon>
        <taxon>Caryophanaceae</taxon>
        <taxon>Ureibacillus</taxon>
    </lineage>
</organism>
<evidence type="ECO:0000313" key="2">
    <source>
        <dbReference type="EMBL" id="KGR77917.1"/>
    </source>
</evidence>
<keyword evidence="3" id="KW-1185">Reference proteome</keyword>
<dbReference type="Proteomes" id="UP000030416">
    <property type="component" value="Unassembled WGS sequence"/>
</dbReference>
<proteinExistence type="predicted"/>
<accession>A0A0A3ISW2</accession>
<keyword evidence="1" id="KW-1133">Transmembrane helix</keyword>
<evidence type="ECO:0000256" key="1">
    <source>
        <dbReference type="SAM" id="Phobius"/>
    </source>
</evidence>
<evidence type="ECO:0000313" key="3">
    <source>
        <dbReference type="Proteomes" id="UP000030416"/>
    </source>
</evidence>
<protein>
    <submittedName>
        <fullName evidence="2">Uncharacterized protein</fullName>
    </submittedName>
</protein>
<feature type="transmembrane region" description="Helical" evidence="1">
    <location>
        <begin position="21"/>
        <end position="50"/>
    </location>
</feature>
<dbReference type="AlphaFoldDB" id="A0A0A3ISW2"/>
<keyword evidence="1" id="KW-0472">Membrane</keyword>
<name>A0A0A3ISW2_9BACL</name>
<dbReference type="EMBL" id="JPVN01000015">
    <property type="protein sequence ID" value="KGR77917.1"/>
    <property type="molecule type" value="Genomic_DNA"/>
</dbReference>
<dbReference type="eggNOG" id="ENOG5033NF5">
    <property type="taxonomic scope" value="Bacteria"/>
</dbReference>
<keyword evidence="1" id="KW-0812">Transmembrane</keyword>
<comment type="caution">
    <text evidence="2">The sequence shown here is derived from an EMBL/GenBank/DDBJ whole genome shotgun (WGS) entry which is preliminary data.</text>
</comment>
<reference evidence="2 3" key="1">
    <citation type="submission" date="2014-02" db="EMBL/GenBank/DDBJ databases">
        <title>Draft genome sequence of Lysinibacillus manganicus DSM 26584T.</title>
        <authorList>
            <person name="Zhang F."/>
            <person name="Wang G."/>
            <person name="Zhang L."/>
        </authorList>
    </citation>
    <scope>NUCLEOTIDE SEQUENCE [LARGE SCALE GENOMIC DNA]</scope>
    <source>
        <strain evidence="2 3">DSM 26584</strain>
    </source>
</reference>
<gene>
    <name evidence="2" type="ORF">CD29_13595</name>
</gene>